<proteinExistence type="predicted"/>
<dbReference type="InterPro" id="IPR036188">
    <property type="entry name" value="FAD/NAD-bd_sf"/>
</dbReference>
<evidence type="ECO:0000256" key="1">
    <source>
        <dbReference type="SAM" id="Phobius"/>
    </source>
</evidence>
<dbReference type="OrthoDB" id="10051892at2759"/>
<comment type="caution">
    <text evidence="2">The sequence shown here is derived from an EMBL/GenBank/DDBJ whole genome shotgun (WGS) entry which is preliminary data.</text>
</comment>
<organism evidence="2 3">
    <name type="scientific">Pleurotus ostreatus</name>
    <name type="common">Oyster mushroom</name>
    <name type="synonym">White-rot fungus</name>
    <dbReference type="NCBI Taxonomy" id="5322"/>
    <lineage>
        <taxon>Eukaryota</taxon>
        <taxon>Fungi</taxon>
        <taxon>Dikarya</taxon>
        <taxon>Basidiomycota</taxon>
        <taxon>Agaricomycotina</taxon>
        <taxon>Agaricomycetes</taxon>
        <taxon>Agaricomycetidae</taxon>
        <taxon>Agaricales</taxon>
        <taxon>Pleurotineae</taxon>
        <taxon>Pleurotaceae</taxon>
        <taxon>Pleurotus</taxon>
    </lineage>
</organism>
<gene>
    <name evidence="2" type="ORF">PC9H_011137</name>
</gene>
<dbReference type="AlphaFoldDB" id="A0A8H6ZQ13"/>
<dbReference type="PROSITE" id="PS51257">
    <property type="entry name" value="PROKAR_LIPOPROTEIN"/>
    <property type="match status" value="1"/>
</dbReference>
<accession>A0A8H6ZQ13</accession>
<dbReference type="GeneID" id="59380955"/>
<dbReference type="EMBL" id="JACETU010000008">
    <property type="protein sequence ID" value="KAF7422973.1"/>
    <property type="molecule type" value="Genomic_DNA"/>
</dbReference>
<evidence type="ECO:0000313" key="3">
    <source>
        <dbReference type="Proteomes" id="UP000623687"/>
    </source>
</evidence>
<dbReference type="SUPFAM" id="SSF51905">
    <property type="entry name" value="FAD/NAD(P)-binding domain"/>
    <property type="match status" value="1"/>
</dbReference>
<sequence>MSAFSKPSLLLTHNGYALIAAFLGIALTVSSCTAWYFYQKVTREWELNLSLLGHPRGVKFKQTVVICGGSIAGLISARVCADHFQNVVIVDPEITKAGQEFAKKRVAQYDSLHAYLTFMVDGLRRLWPNLDPMIEQAGGVFRPGDFKLNFGGIPLLAAQSSYPTTIKTAAGFEKTNGLPDTMLIRRPKFEAVLYRLLIDSSANSIQTIQGTVTGLVPSDDMSDIRSVNIRTNEGEEKTVKDVALVIDCTGSTQAGIKWLKSAGFISSPESSSDNKRGPDNLRISYDHKLRYVTVTFDNLGDLVHTLPIPGGFEKAGFIYTYYAHCKWGNEGFVLTRMDNTIQLCCGGWGDVHLPKEKEDILPYVRSVKGAYPAPQWVRKVVEMLLESEQKGDAVITFKPLKIPAPSFVQYHKITHLLPSNFIAIGDSEMQLNPLFAQGCSKALFSAMTLNTVLHNRVASNSPNQIPKDFSTLYFQRSHNTLEDIWSVFKKSTKAIDYGYPTTIPIKEESRDREGAAVRWYAYHAARAAERDEVVASALWHVRMLATPQAELFRPRVIFGVLRWAVMNAISQT</sequence>
<dbReference type="RefSeq" id="XP_036628005.1">
    <property type="nucleotide sequence ID" value="XM_036780622.1"/>
</dbReference>
<evidence type="ECO:0000313" key="2">
    <source>
        <dbReference type="EMBL" id="KAF7422973.1"/>
    </source>
</evidence>
<protein>
    <recommendedName>
        <fullName evidence="4">FAD/NAD(P)-binding domain-containing protein</fullName>
    </recommendedName>
</protein>
<keyword evidence="1" id="KW-0472">Membrane</keyword>
<feature type="transmembrane region" description="Helical" evidence="1">
    <location>
        <begin position="15"/>
        <end position="38"/>
    </location>
</feature>
<keyword evidence="1" id="KW-1133">Transmembrane helix</keyword>
<evidence type="ECO:0008006" key="4">
    <source>
        <dbReference type="Google" id="ProtNLM"/>
    </source>
</evidence>
<keyword evidence="3" id="KW-1185">Reference proteome</keyword>
<dbReference type="Gene3D" id="3.50.50.60">
    <property type="entry name" value="FAD/NAD(P)-binding domain"/>
    <property type="match status" value="2"/>
</dbReference>
<name>A0A8H6ZQ13_PLEOS</name>
<dbReference type="Proteomes" id="UP000623687">
    <property type="component" value="Unassembled WGS sequence"/>
</dbReference>
<dbReference type="VEuPathDB" id="FungiDB:PC9H_011137"/>
<keyword evidence="1" id="KW-0812">Transmembrane</keyword>
<reference evidence="2" key="1">
    <citation type="submission" date="2019-07" db="EMBL/GenBank/DDBJ databases">
        <authorList>
            <person name="Palmer J.M."/>
        </authorList>
    </citation>
    <scope>NUCLEOTIDE SEQUENCE</scope>
    <source>
        <strain evidence="2">PC9</strain>
    </source>
</reference>